<dbReference type="InterPro" id="IPR036188">
    <property type="entry name" value="FAD/NAD-bd_sf"/>
</dbReference>
<dbReference type="EMBL" id="QUMS01000002">
    <property type="protein sequence ID" value="REG08528.1"/>
    <property type="molecule type" value="Genomic_DNA"/>
</dbReference>
<dbReference type="RefSeq" id="WP_116225181.1">
    <property type="nucleotide sequence ID" value="NZ_AP018437.1"/>
</dbReference>
<evidence type="ECO:0000256" key="7">
    <source>
        <dbReference type="PIRSR" id="PIRSR000350-4"/>
    </source>
</evidence>
<evidence type="ECO:0000313" key="10">
    <source>
        <dbReference type="EMBL" id="REG08528.1"/>
    </source>
</evidence>
<evidence type="ECO:0000256" key="6">
    <source>
        <dbReference type="PIRSR" id="PIRSR000350-3"/>
    </source>
</evidence>
<dbReference type="PRINTS" id="PR00411">
    <property type="entry name" value="PNDRDTASEI"/>
</dbReference>
<dbReference type="InterPro" id="IPR050151">
    <property type="entry name" value="Class-I_Pyr_Nuc-Dis_Oxidored"/>
</dbReference>
<accession>A0A347ZNP4</accession>
<comment type="similarity">
    <text evidence="1">Belongs to the class-I pyridine nucleotide-disulfide oxidoreductase family.</text>
</comment>
<comment type="cofactor">
    <cofactor evidence="6">
        <name>FAD</name>
        <dbReference type="ChEBI" id="CHEBI:57692"/>
    </cofactor>
    <text evidence="6">Binds 1 FAD per subunit.</text>
</comment>
<sequence length="471" mass="51083">MEKYTAIIMGGGPAGHSAAVRIAELGGRVALVERDFIGGICTNWGCTPSKSMIESAKVAKTVADSARYGVKVDHMQVDFPAVANRRNQVILNTREFITDLLNHHNVDIYQGEGEIIAPGKMLVRGGKLDPDGKTMHYTGEDVNLTADNIIISTGSQPLIPGFVDISDPSVVSSNRLISINELPKSLTIIGGGVIGLEFATIFSNLGSKVTIIEFLDRVLAQMDEDVSTEITRILEERGVKILTSHKCVSLKGGVIEAENVRTGEMVKIDAPMTLVAIGRIAVVHDKTYQDLGLNYTRKGVDVDDYQRTNVPGIWAVGDATGKSILAHVGIQQGVIAAENIMAKSEKDMRKMDYSVIPAVIYTFPEIVSVGVVPQDLSGVKVVKVPFAVNLRAGIEDFKDGFIKMWLKDNKVLAAQAIGHNVSEMMQEVANMIALKTDVRAVSEIIHAHPTYAEIVHSTLDYALDKAVDFYI</sequence>
<proteinExistence type="inferred from homology"/>
<feature type="binding site" evidence="6">
    <location>
        <begin position="153"/>
        <end position="155"/>
    </location>
    <ligand>
        <name>FAD</name>
        <dbReference type="ChEBI" id="CHEBI:57692"/>
    </ligand>
</feature>
<dbReference type="GO" id="GO:0006103">
    <property type="term" value="P:2-oxoglutarate metabolic process"/>
    <property type="evidence" value="ECO:0007669"/>
    <property type="project" value="TreeGrafter"/>
</dbReference>
<evidence type="ECO:0000313" key="11">
    <source>
        <dbReference type="Proteomes" id="UP000256388"/>
    </source>
</evidence>
<keyword evidence="6" id="KW-0547">Nucleotide-binding</keyword>
<keyword evidence="3 6" id="KW-0274">FAD</keyword>
<feature type="domain" description="FAD/NAD(P)-binding" evidence="9">
    <location>
        <begin position="6"/>
        <end position="333"/>
    </location>
</feature>
<comment type="caution">
    <text evidence="10">The sequence shown here is derived from an EMBL/GenBank/DDBJ whole genome shotgun (WGS) entry which is preliminary data.</text>
</comment>
<dbReference type="InterPro" id="IPR004099">
    <property type="entry name" value="Pyr_nucl-diS_OxRdtase_dimer"/>
</dbReference>
<dbReference type="GO" id="GO:0004148">
    <property type="term" value="F:dihydrolipoyl dehydrogenase (NADH) activity"/>
    <property type="evidence" value="ECO:0007669"/>
    <property type="project" value="TreeGrafter"/>
</dbReference>
<evidence type="ECO:0000256" key="4">
    <source>
        <dbReference type="ARBA" id="ARBA00023027"/>
    </source>
</evidence>
<protein>
    <submittedName>
        <fullName evidence="10">Dihydrolipoamide dehydrogenase</fullName>
    </submittedName>
</protein>
<keyword evidence="2" id="KW-0285">Flavoprotein</keyword>
<dbReference type="PIRSF" id="PIRSF000350">
    <property type="entry name" value="Mercury_reductase_MerA"/>
    <property type="match status" value="1"/>
</dbReference>
<feature type="binding site" evidence="6">
    <location>
        <begin position="190"/>
        <end position="197"/>
    </location>
    <ligand>
        <name>NAD(+)</name>
        <dbReference type="ChEBI" id="CHEBI:57540"/>
    </ligand>
</feature>
<keyword evidence="4 6" id="KW-0520">NAD</keyword>
<dbReference type="Pfam" id="PF02852">
    <property type="entry name" value="Pyr_redox_dim"/>
    <property type="match status" value="1"/>
</dbReference>
<dbReference type="InterPro" id="IPR001100">
    <property type="entry name" value="Pyr_nuc-diS_OxRdtase"/>
</dbReference>
<evidence type="ECO:0000259" key="8">
    <source>
        <dbReference type="Pfam" id="PF02852"/>
    </source>
</evidence>
<dbReference type="PANTHER" id="PTHR22912:SF217">
    <property type="entry name" value="DIHYDROLIPOYL DEHYDROGENASE"/>
    <property type="match status" value="1"/>
</dbReference>
<feature type="binding site" evidence="6">
    <location>
        <position position="278"/>
    </location>
    <ligand>
        <name>NAD(+)</name>
        <dbReference type="ChEBI" id="CHEBI:57540"/>
    </ligand>
</feature>
<reference evidence="10 11" key="1">
    <citation type="submission" date="2018-08" db="EMBL/GenBank/DDBJ databases">
        <title>Genomic Encyclopedia of Type Strains, Phase IV (KMG-IV): sequencing the most valuable type-strain genomes for metagenomic binning, comparative biology and taxonomic classification.</title>
        <authorList>
            <person name="Goeker M."/>
        </authorList>
    </citation>
    <scope>NUCLEOTIDE SEQUENCE [LARGE SCALE GENOMIC DNA]</scope>
    <source>
        <strain evidence="10 11">DSM 23923</strain>
    </source>
</reference>
<evidence type="ECO:0000256" key="1">
    <source>
        <dbReference type="ARBA" id="ARBA00007532"/>
    </source>
</evidence>
<feature type="binding site" evidence="6">
    <location>
        <position position="113"/>
    </location>
    <ligand>
        <name>FAD</name>
        <dbReference type="ChEBI" id="CHEBI:57692"/>
    </ligand>
</feature>
<feature type="binding site" evidence="6">
    <location>
        <position position="318"/>
    </location>
    <ligand>
        <name>FAD</name>
        <dbReference type="ChEBI" id="CHEBI:57692"/>
    </ligand>
</feature>
<dbReference type="Proteomes" id="UP000256388">
    <property type="component" value="Unassembled WGS sequence"/>
</dbReference>
<dbReference type="OrthoDB" id="9800167at2"/>
<dbReference type="PANTHER" id="PTHR22912">
    <property type="entry name" value="DISULFIDE OXIDOREDUCTASE"/>
    <property type="match status" value="1"/>
</dbReference>
<dbReference type="Gene3D" id="3.30.390.30">
    <property type="match status" value="1"/>
</dbReference>
<name>A0A347ZNP4_9CHLR</name>
<keyword evidence="11" id="KW-1185">Reference proteome</keyword>
<dbReference type="SUPFAM" id="SSF51905">
    <property type="entry name" value="FAD/NAD(P)-binding domain"/>
    <property type="match status" value="1"/>
</dbReference>
<dbReference type="AlphaFoldDB" id="A0A347ZNP4"/>
<dbReference type="SUPFAM" id="SSF55424">
    <property type="entry name" value="FAD/NAD-linked reductases, dimerisation (C-terminal) domain"/>
    <property type="match status" value="1"/>
</dbReference>
<feature type="active site" description="Proton acceptor" evidence="5">
    <location>
        <position position="448"/>
    </location>
</feature>
<evidence type="ECO:0000259" key="9">
    <source>
        <dbReference type="Pfam" id="PF07992"/>
    </source>
</evidence>
<feature type="domain" description="Pyridine nucleotide-disulphide oxidoreductase dimerisation" evidence="8">
    <location>
        <begin position="356"/>
        <end position="456"/>
    </location>
</feature>
<evidence type="ECO:0000256" key="3">
    <source>
        <dbReference type="ARBA" id="ARBA00022827"/>
    </source>
</evidence>
<evidence type="ECO:0000256" key="2">
    <source>
        <dbReference type="ARBA" id="ARBA00022630"/>
    </source>
</evidence>
<dbReference type="Pfam" id="PF07992">
    <property type="entry name" value="Pyr_redox_2"/>
    <property type="match status" value="1"/>
</dbReference>
<feature type="binding site" evidence="6">
    <location>
        <position position="213"/>
    </location>
    <ligand>
        <name>NAD(+)</name>
        <dbReference type="ChEBI" id="CHEBI:57540"/>
    </ligand>
</feature>
<dbReference type="PRINTS" id="PR00368">
    <property type="entry name" value="FADPNR"/>
</dbReference>
<feature type="binding site" evidence="6">
    <location>
        <position position="50"/>
    </location>
    <ligand>
        <name>FAD</name>
        <dbReference type="ChEBI" id="CHEBI:57692"/>
    </ligand>
</feature>
<gene>
    <name evidence="10" type="ORF">DFR64_1896</name>
</gene>
<dbReference type="InterPro" id="IPR016156">
    <property type="entry name" value="FAD/NAD-linked_Rdtase_dimer_sf"/>
</dbReference>
<evidence type="ECO:0000256" key="5">
    <source>
        <dbReference type="PIRSR" id="PIRSR000350-2"/>
    </source>
</evidence>
<dbReference type="InterPro" id="IPR023753">
    <property type="entry name" value="FAD/NAD-binding_dom"/>
</dbReference>
<dbReference type="GO" id="GO:0050660">
    <property type="term" value="F:flavin adenine dinucleotide binding"/>
    <property type="evidence" value="ECO:0007669"/>
    <property type="project" value="TreeGrafter"/>
</dbReference>
<dbReference type="Gene3D" id="3.50.50.60">
    <property type="entry name" value="FAD/NAD(P)-binding domain"/>
    <property type="match status" value="2"/>
</dbReference>
<feature type="disulfide bond" description="Redox-active" evidence="7">
    <location>
        <begin position="41"/>
        <end position="46"/>
    </location>
</feature>
<organism evidence="10 11">
    <name type="scientific">Pelolinea submarina</name>
    <dbReference type="NCBI Taxonomy" id="913107"/>
    <lineage>
        <taxon>Bacteria</taxon>
        <taxon>Bacillati</taxon>
        <taxon>Chloroflexota</taxon>
        <taxon>Anaerolineae</taxon>
        <taxon>Anaerolineales</taxon>
        <taxon>Anaerolineaceae</taxon>
        <taxon>Pelolinea</taxon>
    </lineage>
</organism>